<dbReference type="InterPro" id="IPR019758">
    <property type="entry name" value="Pept_S26A_signal_pept_1_CS"/>
</dbReference>
<proteinExistence type="inferred from homology"/>
<evidence type="ECO:0000313" key="10">
    <source>
        <dbReference type="EMBL" id="MFC3192725.1"/>
    </source>
</evidence>
<name>A0ABV7J3K9_9GAMM</name>
<evidence type="ECO:0000313" key="11">
    <source>
        <dbReference type="Proteomes" id="UP001595533"/>
    </source>
</evidence>
<evidence type="ECO:0000256" key="2">
    <source>
        <dbReference type="ARBA" id="ARBA00009370"/>
    </source>
</evidence>
<dbReference type="Pfam" id="PF10502">
    <property type="entry name" value="Peptidase_S26"/>
    <property type="match status" value="1"/>
</dbReference>
<evidence type="ECO:0000256" key="3">
    <source>
        <dbReference type="ARBA" id="ARBA00013208"/>
    </source>
</evidence>
<sequence>MSGFHWDYEVFLFLGTCLTLLAWLVSRHKKWRKSEHQTVRTLASVGNFFPLLLLVLSVRSFAFEPFRIPSSSMMPTLLTGDFIYVDKTAYGLKMPVFHNTLMETGQPQRGDVFVFRSVEDPSEDIIKRVIGVPGDHIRYDERSKQLYVNGELLDAQYVGPYTGFHDDIDPRGLNMKNASTGGVAHHILQANGVRRPFAHTDLIVPEGHYFGMGDNRDYSKDSRVYGLIPEKNIVGQAKFIWMHWRPSAFLEGFKRIGQTL</sequence>
<organism evidence="10 11">
    <name type="scientific">Marinicella sediminis</name>
    <dbReference type="NCBI Taxonomy" id="1792834"/>
    <lineage>
        <taxon>Bacteria</taxon>
        <taxon>Pseudomonadati</taxon>
        <taxon>Pseudomonadota</taxon>
        <taxon>Gammaproteobacteria</taxon>
        <taxon>Lysobacterales</taxon>
        <taxon>Marinicellaceae</taxon>
        <taxon>Marinicella</taxon>
    </lineage>
</organism>
<keyword evidence="6 7" id="KW-0378">Hydrolase</keyword>
<feature type="domain" description="Peptidase S26" evidence="9">
    <location>
        <begin position="47"/>
        <end position="242"/>
    </location>
</feature>
<reference evidence="11" key="1">
    <citation type="journal article" date="2019" name="Int. J. Syst. Evol. Microbiol.">
        <title>The Global Catalogue of Microorganisms (GCM) 10K type strain sequencing project: providing services to taxonomists for standard genome sequencing and annotation.</title>
        <authorList>
            <consortium name="The Broad Institute Genomics Platform"/>
            <consortium name="The Broad Institute Genome Sequencing Center for Infectious Disease"/>
            <person name="Wu L."/>
            <person name="Ma J."/>
        </authorList>
    </citation>
    <scope>NUCLEOTIDE SEQUENCE [LARGE SCALE GENOMIC DNA]</scope>
    <source>
        <strain evidence="11">KCTC 42953</strain>
    </source>
</reference>
<dbReference type="EMBL" id="JBHRTS010000001">
    <property type="protein sequence ID" value="MFC3192725.1"/>
    <property type="molecule type" value="Genomic_DNA"/>
</dbReference>
<dbReference type="PANTHER" id="PTHR43390:SF1">
    <property type="entry name" value="CHLOROPLAST PROCESSING PEPTIDASE"/>
    <property type="match status" value="1"/>
</dbReference>
<dbReference type="Proteomes" id="UP001595533">
    <property type="component" value="Unassembled WGS sequence"/>
</dbReference>
<evidence type="ECO:0000256" key="1">
    <source>
        <dbReference type="ARBA" id="ARBA00000677"/>
    </source>
</evidence>
<accession>A0ABV7J3K9</accession>
<dbReference type="PROSITE" id="PS00760">
    <property type="entry name" value="SPASE_I_2"/>
    <property type="match status" value="1"/>
</dbReference>
<dbReference type="PROSITE" id="PS00761">
    <property type="entry name" value="SPASE_I_3"/>
    <property type="match status" value="1"/>
</dbReference>
<evidence type="ECO:0000259" key="9">
    <source>
        <dbReference type="Pfam" id="PF10502"/>
    </source>
</evidence>
<dbReference type="EC" id="3.4.21.89" evidence="3 7"/>
<dbReference type="GO" id="GO:0009003">
    <property type="term" value="F:signal peptidase activity"/>
    <property type="evidence" value="ECO:0007669"/>
    <property type="project" value="UniProtKB-EC"/>
</dbReference>
<feature type="transmembrane region" description="Helical" evidence="7">
    <location>
        <begin position="45"/>
        <end position="63"/>
    </location>
</feature>
<keyword evidence="7" id="KW-1133">Transmembrane helix</keyword>
<dbReference type="SUPFAM" id="SSF51306">
    <property type="entry name" value="LexA/Signal peptidase"/>
    <property type="match status" value="1"/>
</dbReference>
<gene>
    <name evidence="10" type="primary">lepB</name>
    <name evidence="10" type="ORF">ACFODZ_00595</name>
</gene>
<feature type="transmembrane region" description="Helical" evidence="7">
    <location>
        <begin position="6"/>
        <end position="25"/>
    </location>
</feature>
<evidence type="ECO:0000256" key="5">
    <source>
        <dbReference type="ARBA" id="ARBA00022670"/>
    </source>
</evidence>
<comment type="similarity">
    <text evidence="2 8">Belongs to the peptidase S26 family.</text>
</comment>
<dbReference type="InterPro" id="IPR019533">
    <property type="entry name" value="Peptidase_S26"/>
</dbReference>
<dbReference type="PRINTS" id="PR00727">
    <property type="entry name" value="LEADERPTASE"/>
</dbReference>
<evidence type="ECO:0000256" key="4">
    <source>
        <dbReference type="ARBA" id="ARBA00019232"/>
    </source>
</evidence>
<dbReference type="PROSITE" id="PS00501">
    <property type="entry name" value="SPASE_I_1"/>
    <property type="match status" value="1"/>
</dbReference>
<keyword evidence="7" id="KW-0472">Membrane</keyword>
<evidence type="ECO:0000256" key="6">
    <source>
        <dbReference type="ARBA" id="ARBA00022801"/>
    </source>
</evidence>
<comment type="catalytic activity">
    <reaction evidence="1 7">
        <text>Cleavage of hydrophobic, N-terminal signal or leader sequences from secreted and periplasmic proteins.</text>
        <dbReference type="EC" id="3.4.21.89"/>
    </reaction>
</comment>
<keyword evidence="5 7" id="KW-0645">Protease</keyword>
<dbReference type="Gene3D" id="2.10.109.10">
    <property type="entry name" value="Umud Fragment, subunit A"/>
    <property type="match status" value="1"/>
</dbReference>
<evidence type="ECO:0000256" key="8">
    <source>
        <dbReference type="RuleBase" id="RU362042"/>
    </source>
</evidence>
<dbReference type="InterPro" id="IPR036286">
    <property type="entry name" value="LexA/Signal_pep-like_sf"/>
</dbReference>
<comment type="caution">
    <text evidence="10">The sequence shown here is derived from an EMBL/GenBank/DDBJ whole genome shotgun (WGS) entry which is preliminary data.</text>
</comment>
<dbReference type="InterPro" id="IPR000223">
    <property type="entry name" value="Pept_S26A_signal_pept_1"/>
</dbReference>
<dbReference type="PANTHER" id="PTHR43390">
    <property type="entry name" value="SIGNAL PEPTIDASE I"/>
    <property type="match status" value="1"/>
</dbReference>
<dbReference type="CDD" id="cd06530">
    <property type="entry name" value="S26_SPase_I"/>
    <property type="match status" value="1"/>
</dbReference>
<dbReference type="InterPro" id="IPR019757">
    <property type="entry name" value="Pept_S26A_signal_pept_1_Lys-AS"/>
</dbReference>
<keyword evidence="11" id="KW-1185">Reference proteome</keyword>
<comment type="subcellular location">
    <subcellularLocation>
        <location evidence="8">Membrane</location>
        <topology evidence="8">Multi-pass membrane protein</topology>
    </subcellularLocation>
</comment>
<protein>
    <recommendedName>
        <fullName evidence="4 7">Signal peptidase I</fullName>
        <ecNumber evidence="3 7">3.4.21.89</ecNumber>
    </recommendedName>
</protein>
<dbReference type="NCBIfam" id="TIGR02227">
    <property type="entry name" value="sigpep_I_bact"/>
    <property type="match status" value="1"/>
</dbReference>
<dbReference type="InterPro" id="IPR019756">
    <property type="entry name" value="Pept_S26A_signal_pept_1_Ser-AS"/>
</dbReference>
<dbReference type="RefSeq" id="WP_077409841.1">
    <property type="nucleotide sequence ID" value="NZ_JBHRTS010000001.1"/>
</dbReference>
<evidence type="ECO:0000256" key="7">
    <source>
        <dbReference type="RuleBase" id="RU003993"/>
    </source>
</evidence>
<keyword evidence="7" id="KW-0812">Transmembrane</keyword>